<evidence type="ECO:0000313" key="2">
    <source>
        <dbReference type="Proteomes" id="UP000483379"/>
    </source>
</evidence>
<comment type="caution">
    <text evidence="1">The sequence shown here is derived from an EMBL/GenBank/DDBJ whole genome shotgun (WGS) entry which is preliminary data.</text>
</comment>
<dbReference type="Pfam" id="PF20126">
    <property type="entry name" value="TumE"/>
    <property type="match status" value="1"/>
</dbReference>
<name>A0A6M0JT48_9GAMM</name>
<dbReference type="InterPro" id="IPR045397">
    <property type="entry name" value="TumE-like"/>
</dbReference>
<keyword evidence="2" id="KW-1185">Reference proteome</keyword>
<dbReference type="AlphaFoldDB" id="A0A6M0JT48"/>
<dbReference type="Proteomes" id="UP000483379">
    <property type="component" value="Unassembled WGS sequence"/>
</dbReference>
<accession>A0A6M0JT48</accession>
<proteinExistence type="predicted"/>
<gene>
    <name evidence="1" type="ORF">G3446_01955</name>
</gene>
<organism evidence="1 2">
    <name type="scientific">Thiorhodococcus minor</name>
    <dbReference type="NCBI Taxonomy" id="57489"/>
    <lineage>
        <taxon>Bacteria</taxon>
        <taxon>Pseudomonadati</taxon>
        <taxon>Pseudomonadota</taxon>
        <taxon>Gammaproteobacteria</taxon>
        <taxon>Chromatiales</taxon>
        <taxon>Chromatiaceae</taxon>
        <taxon>Thiorhodococcus</taxon>
    </lineage>
</organism>
<dbReference type="EMBL" id="JAAIJQ010000003">
    <property type="protein sequence ID" value="NEV60668.1"/>
    <property type="molecule type" value="Genomic_DNA"/>
</dbReference>
<evidence type="ECO:0000313" key="1">
    <source>
        <dbReference type="EMBL" id="NEV60668.1"/>
    </source>
</evidence>
<protein>
    <submittedName>
        <fullName evidence="1">Uncharacterized protein</fullName>
    </submittedName>
</protein>
<sequence length="99" mass="11069">MGPCYGGHTKAELIQKRRFDLADDRFADVSIWKLPVPLAGCAHPFKYRLALVVDGVCVLRYDNEAGKGDHKHIGGREAPLRFADLDQLIDDFWADVSQA</sequence>
<reference evidence="1 2" key="1">
    <citation type="submission" date="2020-02" db="EMBL/GenBank/DDBJ databases">
        <title>Genome sequences of Thiorhodococcus mannitoliphagus and Thiorhodococcus minor, purple sulfur photosynthetic bacteria in the gammaproteobacterial family, Chromatiaceae.</title>
        <authorList>
            <person name="Aviles F.A."/>
            <person name="Meyer T.E."/>
            <person name="Kyndt J.A."/>
        </authorList>
    </citation>
    <scope>NUCLEOTIDE SEQUENCE [LARGE SCALE GENOMIC DNA]</scope>
    <source>
        <strain evidence="1 2">DSM 11518</strain>
    </source>
</reference>